<evidence type="ECO:0000256" key="3">
    <source>
        <dbReference type="ARBA" id="ARBA00022989"/>
    </source>
</evidence>
<keyword evidence="7" id="KW-1185">Reference proteome</keyword>
<comment type="subcellular location">
    <subcellularLocation>
        <location evidence="1">Membrane</location>
        <topology evidence="1">Multi-pass membrane protein</topology>
    </subcellularLocation>
</comment>
<reference evidence="6" key="1">
    <citation type="submission" date="2021-01" db="EMBL/GenBank/DDBJ databases">
        <authorList>
            <consortium name="Genoscope - CEA"/>
            <person name="William W."/>
        </authorList>
    </citation>
    <scope>NUCLEOTIDE SEQUENCE</scope>
</reference>
<evidence type="ECO:0000256" key="5">
    <source>
        <dbReference type="RuleBase" id="RU004379"/>
    </source>
</evidence>
<feature type="transmembrane region" description="Helical" evidence="5">
    <location>
        <begin position="209"/>
        <end position="228"/>
    </location>
</feature>
<keyword evidence="3 5" id="KW-1133">Transmembrane helix</keyword>
<evidence type="ECO:0000313" key="6">
    <source>
        <dbReference type="EMBL" id="CAD8086585.1"/>
    </source>
</evidence>
<comment type="caution">
    <text evidence="6">The sequence shown here is derived from an EMBL/GenBank/DDBJ whole genome shotgun (WGS) entry which is preliminary data.</text>
</comment>
<dbReference type="Pfam" id="PF01027">
    <property type="entry name" value="Bax1-I"/>
    <property type="match status" value="1"/>
</dbReference>
<dbReference type="PANTHER" id="PTHR23291">
    <property type="entry name" value="BAX INHIBITOR-RELATED"/>
    <property type="match status" value="1"/>
</dbReference>
<protein>
    <submittedName>
        <fullName evidence="6">Uncharacterized protein</fullName>
    </submittedName>
</protein>
<dbReference type="GO" id="GO:0016020">
    <property type="term" value="C:membrane"/>
    <property type="evidence" value="ECO:0007669"/>
    <property type="project" value="UniProtKB-SubCell"/>
</dbReference>
<dbReference type="AlphaFoldDB" id="A0A8S1NC29"/>
<dbReference type="InterPro" id="IPR006214">
    <property type="entry name" value="Bax_inhibitor_1-related"/>
</dbReference>
<comment type="similarity">
    <text evidence="5">Belongs to the BI1 family.</text>
</comment>
<feature type="transmembrane region" description="Helical" evidence="5">
    <location>
        <begin position="32"/>
        <end position="51"/>
    </location>
</feature>
<dbReference type="Proteomes" id="UP000692954">
    <property type="component" value="Unassembled WGS sequence"/>
</dbReference>
<sequence>MEYESVPQTEFEKQAVDSSLLGDAQKNFAKKVFSIVGTQLMFTAIIVYCSIQFKFIETFCEQFFIHAIICSLILGLLLTFSKSSARKFPLNFILLSVFTLCEAIILTFSCAQIGDPEIVFQAFIITTMIVVALATYAMTTKNDITYYGAAFFLLLFGSVMASITYIFFGNQFAYLIYLIGGAIILGFYLVYDIQLIIGNQKLRLTVDDYILGSILLYTDIIKIFLRILEILMKFKNEK</sequence>
<gene>
    <name evidence="6" type="ORF">PSON_ATCC_30995.1.T0500081</name>
</gene>
<feature type="transmembrane region" description="Helical" evidence="5">
    <location>
        <begin position="175"/>
        <end position="197"/>
    </location>
</feature>
<name>A0A8S1NC29_9CILI</name>
<feature type="transmembrane region" description="Helical" evidence="5">
    <location>
        <begin position="118"/>
        <end position="138"/>
    </location>
</feature>
<evidence type="ECO:0000256" key="2">
    <source>
        <dbReference type="ARBA" id="ARBA00022692"/>
    </source>
</evidence>
<dbReference type="PANTHER" id="PTHR23291:SF47">
    <property type="entry name" value="TRANSMEMBRANE BAX INHIBITOR MOTIF CONTAINING 7"/>
    <property type="match status" value="1"/>
</dbReference>
<accession>A0A8S1NC29</accession>
<evidence type="ECO:0000313" key="7">
    <source>
        <dbReference type="Proteomes" id="UP000692954"/>
    </source>
</evidence>
<feature type="transmembrane region" description="Helical" evidence="5">
    <location>
        <begin position="63"/>
        <end position="80"/>
    </location>
</feature>
<dbReference type="OrthoDB" id="7933078at2759"/>
<keyword evidence="2 5" id="KW-0812">Transmembrane</keyword>
<feature type="transmembrane region" description="Helical" evidence="5">
    <location>
        <begin position="144"/>
        <end position="168"/>
    </location>
</feature>
<feature type="transmembrane region" description="Helical" evidence="5">
    <location>
        <begin position="92"/>
        <end position="111"/>
    </location>
</feature>
<proteinExistence type="inferred from homology"/>
<keyword evidence="4 5" id="KW-0472">Membrane</keyword>
<organism evidence="6 7">
    <name type="scientific">Paramecium sonneborni</name>
    <dbReference type="NCBI Taxonomy" id="65129"/>
    <lineage>
        <taxon>Eukaryota</taxon>
        <taxon>Sar</taxon>
        <taxon>Alveolata</taxon>
        <taxon>Ciliophora</taxon>
        <taxon>Intramacronucleata</taxon>
        <taxon>Oligohymenophorea</taxon>
        <taxon>Peniculida</taxon>
        <taxon>Parameciidae</taxon>
        <taxon>Paramecium</taxon>
    </lineage>
</organism>
<evidence type="ECO:0000256" key="1">
    <source>
        <dbReference type="ARBA" id="ARBA00004141"/>
    </source>
</evidence>
<dbReference type="EMBL" id="CAJJDN010000050">
    <property type="protein sequence ID" value="CAD8086585.1"/>
    <property type="molecule type" value="Genomic_DNA"/>
</dbReference>
<evidence type="ECO:0000256" key="4">
    <source>
        <dbReference type="ARBA" id="ARBA00023136"/>
    </source>
</evidence>